<comment type="caution">
    <text evidence="1">The sequence shown here is derived from an EMBL/GenBank/DDBJ whole genome shotgun (WGS) entry which is preliminary data.</text>
</comment>
<evidence type="ECO:0000313" key="1">
    <source>
        <dbReference type="EMBL" id="MFC3849762.1"/>
    </source>
</evidence>
<dbReference type="Proteomes" id="UP001595751">
    <property type="component" value="Unassembled WGS sequence"/>
</dbReference>
<protein>
    <submittedName>
        <fullName evidence="1">Uncharacterized protein</fullName>
    </submittedName>
</protein>
<name>A0ABV7ZMH2_9CORY</name>
<accession>A0ABV7ZMH2</accession>
<evidence type="ECO:0000313" key="2">
    <source>
        <dbReference type="Proteomes" id="UP001595751"/>
    </source>
</evidence>
<gene>
    <name evidence="1" type="ORF">ACFORJ_06240</name>
</gene>
<keyword evidence="2" id="KW-1185">Reference proteome</keyword>
<organism evidence="1 2">
    <name type="scientific">Corynebacterium hansenii</name>
    <dbReference type="NCBI Taxonomy" id="394964"/>
    <lineage>
        <taxon>Bacteria</taxon>
        <taxon>Bacillati</taxon>
        <taxon>Actinomycetota</taxon>
        <taxon>Actinomycetes</taxon>
        <taxon>Mycobacteriales</taxon>
        <taxon>Corynebacteriaceae</taxon>
        <taxon>Corynebacterium</taxon>
    </lineage>
</organism>
<dbReference type="RefSeq" id="WP_290288779.1">
    <property type="nucleotide sequence ID" value="NZ_CP047211.1"/>
</dbReference>
<sequence>MSNHVSVTGTFQHGFGRVWEVHDDRLPIDPNVGRFSDWADAVAFAHKLARMGHIPGGTMDAWAGRTDRPSVVARIYYTNPDGQEVREATLDVPDPDGYLATQLNGITNRYGPPWSPKGHQVYLDDARLLSDRKVTGKRTQWRFPDDHQPFGGGRPVAAETTVIAEIDRPRMEHRNG</sequence>
<reference evidence="2" key="1">
    <citation type="journal article" date="2019" name="Int. J. Syst. Evol. Microbiol.">
        <title>The Global Catalogue of Microorganisms (GCM) 10K type strain sequencing project: providing services to taxonomists for standard genome sequencing and annotation.</title>
        <authorList>
            <consortium name="The Broad Institute Genomics Platform"/>
            <consortium name="The Broad Institute Genome Sequencing Center for Infectious Disease"/>
            <person name="Wu L."/>
            <person name="Ma J."/>
        </authorList>
    </citation>
    <scope>NUCLEOTIDE SEQUENCE [LARGE SCALE GENOMIC DNA]</scope>
    <source>
        <strain evidence="2">CCUG 53252</strain>
    </source>
</reference>
<proteinExistence type="predicted"/>
<dbReference type="EMBL" id="JBHRZN010000002">
    <property type="protein sequence ID" value="MFC3849762.1"/>
    <property type="molecule type" value="Genomic_DNA"/>
</dbReference>